<dbReference type="RefSeq" id="WP_084085057.1">
    <property type="nucleotide sequence ID" value="NZ_JAVDQY010000003.1"/>
</dbReference>
<name>A0AAE3YA53_9FLAO</name>
<evidence type="ECO:0000313" key="1">
    <source>
        <dbReference type="EMBL" id="MDR6527814.1"/>
    </source>
</evidence>
<protein>
    <submittedName>
        <fullName evidence="1">Uncharacterized protein</fullName>
    </submittedName>
</protein>
<sequence length="201" mass="23329">MKKIIVTGVLMLFNFCSSQSKTDLTALQLGAANEIVIKNTTKQVDLEQTTGFPYYNTYKVDQYQYGDISFVQDYPKERKYIKSEVGFLVENQKQNALSGYYIMTKNFKESDALSAALKKKYGEPKIIIEATDRWPYSGYYWQGTKDGFDIMLEQVKKKISVDQKEIKGFETNLYFIKTGSHYGNMKDRETVLQSFITRHEQ</sequence>
<evidence type="ECO:0000313" key="2">
    <source>
        <dbReference type="Proteomes" id="UP001184861"/>
    </source>
</evidence>
<proteinExistence type="predicted"/>
<organism evidence="1 2">
    <name type="scientific">Chryseobacterium rhizosphaerae</name>
    <dbReference type="NCBI Taxonomy" id="395937"/>
    <lineage>
        <taxon>Bacteria</taxon>
        <taxon>Pseudomonadati</taxon>
        <taxon>Bacteroidota</taxon>
        <taxon>Flavobacteriia</taxon>
        <taxon>Flavobacteriales</taxon>
        <taxon>Weeksellaceae</taxon>
        <taxon>Chryseobacterium group</taxon>
        <taxon>Chryseobacterium</taxon>
    </lineage>
</organism>
<dbReference type="AlphaFoldDB" id="A0AAE3YA53"/>
<dbReference type="Proteomes" id="UP001184861">
    <property type="component" value="Unassembled WGS sequence"/>
</dbReference>
<accession>A0AAE3YA53</accession>
<comment type="caution">
    <text evidence="1">The sequence shown here is derived from an EMBL/GenBank/DDBJ whole genome shotgun (WGS) entry which is preliminary data.</text>
</comment>
<gene>
    <name evidence="1" type="ORF">J2787_003206</name>
</gene>
<reference evidence="1" key="1">
    <citation type="submission" date="2023-07" db="EMBL/GenBank/DDBJ databases">
        <title>Sorghum-associated microbial communities from plants grown in Nebraska, USA.</title>
        <authorList>
            <person name="Schachtman D."/>
        </authorList>
    </citation>
    <scope>NUCLEOTIDE SEQUENCE</scope>
    <source>
        <strain evidence="1">DS2360</strain>
    </source>
</reference>
<dbReference type="EMBL" id="JAVDQY010000003">
    <property type="protein sequence ID" value="MDR6527814.1"/>
    <property type="molecule type" value="Genomic_DNA"/>
</dbReference>